<organism evidence="1 2">
    <name type="scientific">Coemansia spiralis</name>
    <dbReference type="NCBI Taxonomy" id="417178"/>
    <lineage>
        <taxon>Eukaryota</taxon>
        <taxon>Fungi</taxon>
        <taxon>Fungi incertae sedis</taxon>
        <taxon>Zoopagomycota</taxon>
        <taxon>Kickxellomycotina</taxon>
        <taxon>Kickxellomycetes</taxon>
        <taxon>Kickxellales</taxon>
        <taxon>Kickxellaceae</taxon>
        <taxon>Coemansia</taxon>
    </lineage>
</organism>
<protein>
    <submittedName>
        <fullName evidence="1">Uncharacterized protein</fullName>
    </submittedName>
</protein>
<proteinExistence type="predicted"/>
<evidence type="ECO:0000313" key="2">
    <source>
        <dbReference type="Proteomes" id="UP001151518"/>
    </source>
</evidence>
<dbReference type="Proteomes" id="UP001151518">
    <property type="component" value="Unassembled WGS sequence"/>
</dbReference>
<gene>
    <name evidence="1" type="ORF">GGI25_001095</name>
</gene>
<reference evidence="1" key="1">
    <citation type="submission" date="2022-07" db="EMBL/GenBank/DDBJ databases">
        <title>Phylogenomic reconstructions and comparative analyses of Kickxellomycotina fungi.</title>
        <authorList>
            <person name="Reynolds N.K."/>
            <person name="Stajich J.E."/>
            <person name="Barry K."/>
            <person name="Grigoriev I.V."/>
            <person name="Crous P."/>
            <person name="Smith M.E."/>
        </authorList>
    </citation>
    <scope>NUCLEOTIDE SEQUENCE</scope>
    <source>
        <strain evidence="1">NRRL 3115</strain>
    </source>
</reference>
<evidence type="ECO:0000313" key="1">
    <source>
        <dbReference type="EMBL" id="KAJ2679906.1"/>
    </source>
</evidence>
<name>A0A9W8L0D1_9FUNG</name>
<comment type="caution">
    <text evidence="1">The sequence shown here is derived from an EMBL/GenBank/DDBJ whole genome shotgun (WGS) entry which is preliminary data.</text>
</comment>
<dbReference type="EMBL" id="JANBTW010000008">
    <property type="protein sequence ID" value="KAJ2679906.1"/>
    <property type="molecule type" value="Genomic_DNA"/>
</dbReference>
<accession>A0A9W8L0D1</accession>
<sequence>MPGLFGSPTVPYKFQVFDVNNTEHEASGTLQFAAYGLDKEDPVFLIPLAVKDQG</sequence>
<dbReference type="AlphaFoldDB" id="A0A9W8L0D1"/>